<dbReference type="InterPro" id="IPR039422">
    <property type="entry name" value="MarR/SlyA-like"/>
</dbReference>
<proteinExistence type="predicted"/>
<feature type="compositionally biased region" description="Low complexity" evidence="4">
    <location>
        <begin position="1"/>
        <end position="20"/>
    </location>
</feature>
<keyword evidence="2" id="KW-0238">DNA-binding</keyword>
<gene>
    <name evidence="6" type="ORF">K1J50_16180</name>
</gene>
<feature type="domain" description="HTH marR-type" evidence="5">
    <location>
        <begin position="51"/>
        <end position="184"/>
    </location>
</feature>
<evidence type="ECO:0000256" key="3">
    <source>
        <dbReference type="ARBA" id="ARBA00023163"/>
    </source>
</evidence>
<feature type="compositionally biased region" description="Gly residues" evidence="4">
    <location>
        <begin position="21"/>
        <end position="30"/>
    </location>
</feature>
<dbReference type="PRINTS" id="PR00598">
    <property type="entry name" value="HTHMARR"/>
</dbReference>
<sequence>MPAKASDSTAAGPAGADAAGSGAGSGGAAGGSRPAAPLAAGRQLLFLREEELRLAQDLLYFGYREFTAGADALLAELDMGRAHHRVLHFVGRRPGITVGELLAILGITKQSLGRVLTPLIAQGYVTQAPGRSDRRQRLLTLTEKGAALERRLFERQRETIVRAYREAGPAAVEGFRRVMRGLMGPEARAQLDRLEAPSPAGTAPPAAATTARR</sequence>
<dbReference type="Proteomes" id="UP001519924">
    <property type="component" value="Unassembled WGS sequence"/>
</dbReference>
<comment type="caution">
    <text evidence="6">The sequence shown here is derived from an EMBL/GenBank/DDBJ whole genome shotgun (WGS) entry which is preliminary data.</text>
</comment>
<evidence type="ECO:0000259" key="5">
    <source>
        <dbReference type="PROSITE" id="PS50995"/>
    </source>
</evidence>
<dbReference type="Gene3D" id="1.10.10.10">
    <property type="entry name" value="Winged helix-like DNA-binding domain superfamily/Winged helix DNA-binding domain"/>
    <property type="match status" value="1"/>
</dbReference>
<dbReference type="InterPro" id="IPR036390">
    <property type="entry name" value="WH_DNA-bd_sf"/>
</dbReference>
<dbReference type="EMBL" id="JAHZUY010000065">
    <property type="protein sequence ID" value="MBW8271023.1"/>
    <property type="molecule type" value="Genomic_DNA"/>
</dbReference>
<evidence type="ECO:0000313" key="7">
    <source>
        <dbReference type="Proteomes" id="UP001519924"/>
    </source>
</evidence>
<dbReference type="SMART" id="SM00347">
    <property type="entry name" value="HTH_MARR"/>
    <property type="match status" value="1"/>
</dbReference>
<organism evidence="6 7">
    <name type="scientific">Caldovatus aquaticus</name>
    <dbReference type="NCBI Taxonomy" id="2865671"/>
    <lineage>
        <taxon>Bacteria</taxon>
        <taxon>Pseudomonadati</taxon>
        <taxon>Pseudomonadota</taxon>
        <taxon>Alphaproteobacteria</taxon>
        <taxon>Acetobacterales</taxon>
        <taxon>Roseomonadaceae</taxon>
        <taxon>Caldovatus</taxon>
    </lineage>
</organism>
<feature type="region of interest" description="Disordered" evidence="4">
    <location>
        <begin position="1"/>
        <end position="34"/>
    </location>
</feature>
<dbReference type="InterPro" id="IPR023187">
    <property type="entry name" value="Tscrpt_reg_MarR-type_CS"/>
</dbReference>
<evidence type="ECO:0000256" key="4">
    <source>
        <dbReference type="SAM" id="MobiDB-lite"/>
    </source>
</evidence>
<feature type="compositionally biased region" description="Low complexity" evidence="4">
    <location>
        <begin position="196"/>
        <end position="213"/>
    </location>
</feature>
<reference evidence="6 7" key="1">
    <citation type="submission" date="2021-08" db="EMBL/GenBank/DDBJ databases">
        <title>Caldovatus sediminis gen. nov., sp. nov., a moderately thermophilic bacterium isolated from a hot spring.</title>
        <authorList>
            <person name="Hu C.-J."/>
            <person name="Li W.-J."/>
            <person name="Xian W.-D."/>
        </authorList>
    </citation>
    <scope>NUCLEOTIDE SEQUENCE [LARGE SCALE GENOMIC DNA]</scope>
    <source>
        <strain evidence="6 7">SYSU G05006</strain>
    </source>
</reference>
<keyword evidence="1" id="KW-0805">Transcription regulation</keyword>
<dbReference type="InterPro" id="IPR036388">
    <property type="entry name" value="WH-like_DNA-bd_sf"/>
</dbReference>
<dbReference type="SUPFAM" id="SSF46785">
    <property type="entry name" value="Winged helix' DNA-binding domain"/>
    <property type="match status" value="1"/>
</dbReference>
<evidence type="ECO:0000313" key="6">
    <source>
        <dbReference type="EMBL" id="MBW8271023.1"/>
    </source>
</evidence>
<dbReference type="Pfam" id="PF12802">
    <property type="entry name" value="MarR_2"/>
    <property type="match status" value="1"/>
</dbReference>
<evidence type="ECO:0000256" key="2">
    <source>
        <dbReference type="ARBA" id="ARBA00023125"/>
    </source>
</evidence>
<evidence type="ECO:0000256" key="1">
    <source>
        <dbReference type="ARBA" id="ARBA00023015"/>
    </source>
</evidence>
<keyword evidence="3" id="KW-0804">Transcription</keyword>
<dbReference type="PROSITE" id="PS50995">
    <property type="entry name" value="HTH_MARR_2"/>
    <property type="match status" value="1"/>
</dbReference>
<dbReference type="InterPro" id="IPR000835">
    <property type="entry name" value="HTH_MarR-typ"/>
</dbReference>
<keyword evidence="7" id="KW-1185">Reference proteome</keyword>
<dbReference type="PROSITE" id="PS01117">
    <property type="entry name" value="HTH_MARR_1"/>
    <property type="match status" value="1"/>
</dbReference>
<accession>A0ABS7F5X9</accession>
<dbReference type="PANTHER" id="PTHR33164">
    <property type="entry name" value="TRANSCRIPTIONAL REGULATOR, MARR FAMILY"/>
    <property type="match status" value="1"/>
</dbReference>
<feature type="region of interest" description="Disordered" evidence="4">
    <location>
        <begin position="189"/>
        <end position="213"/>
    </location>
</feature>
<dbReference type="PANTHER" id="PTHR33164:SF44">
    <property type="entry name" value="TRANSCRIPTIONAL REGULATORY PROTEIN"/>
    <property type="match status" value="1"/>
</dbReference>
<protein>
    <submittedName>
        <fullName evidence="6">MarR family transcriptional regulator</fullName>
    </submittedName>
</protein>
<name>A0ABS7F5X9_9PROT</name>